<feature type="region of interest" description="Disordered" evidence="1">
    <location>
        <begin position="1"/>
        <end position="52"/>
    </location>
</feature>
<organism evidence="2 3">
    <name type="scientific">Rotaria socialis</name>
    <dbReference type="NCBI Taxonomy" id="392032"/>
    <lineage>
        <taxon>Eukaryota</taxon>
        <taxon>Metazoa</taxon>
        <taxon>Spiralia</taxon>
        <taxon>Gnathifera</taxon>
        <taxon>Rotifera</taxon>
        <taxon>Eurotatoria</taxon>
        <taxon>Bdelloidea</taxon>
        <taxon>Philodinida</taxon>
        <taxon>Philodinidae</taxon>
        <taxon>Rotaria</taxon>
    </lineage>
</organism>
<reference evidence="2" key="1">
    <citation type="submission" date="2021-02" db="EMBL/GenBank/DDBJ databases">
        <authorList>
            <person name="Nowell W R."/>
        </authorList>
    </citation>
    <scope>NUCLEOTIDE SEQUENCE</scope>
</reference>
<proteinExistence type="predicted"/>
<dbReference type="AlphaFoldDB" id="A0A822D024"/>
<dbReference type="Proteomes" id="UP000663848">
    <property type="component" value="Unassembled WGS sequence"/>
</dbReference>
<evidence type="ECO:0000313" key="3">
    <source>
        <dbReference type="Proteomes" id="UP000663848"/>
    </source>
</evidence>
<feature type="non-terminal residue" evidence="2">
    <location>
        <position position="52"/>
    </location>
</feature>
<evidence type="ECO:0000313" key="2">
    <source>
        <dbReference type="EMBL" id="CAF5056328.1"/>
    </source>
</evidence>
<gene>
    <name evidence="2" type="ORF">QYT958_LOCUS42390</name>
</gene>
<evidence type="ECO:0000256" key="1">
    <source>
        <dbReference type="SAM" id="MobiDB-lite"/>
    </source>
</evidence>
<name>A0A822D024_9BILA</name>
<comment type="caution">
    <text evidence="2">The sequence shown here is derived from an EMBL/GenBank/DDBJ whole genome shotgun (WGS) entry which is preliminary data.</text>
</comment>
<dbReference type="EMBL" id="CAJOBR010053475">
    <property type="protein sequence ID" value="CAF5056328.1"/>
    <property type="molecule type" value="Genomic_DNA"/>
</dbReference>
<accession>A0A822D024</accession>
<protein>
    <submittedName>
        <fullName evidence="2">Uncharacterized protein</fullName>
    </submittedName>
</protein>
<feature type="non-terminal residue" evidence="2">
    <location>
        <position position="1"/>
    </location>
</feature>
<sequence length="52" mass="5913">AQNSFDLKNNTDRRRSSSGGGTTSLPSRSFRYLQEQYSVDRDDNNNNNNNNS</sequence>